<sequence>MKRSLSSTVRLLPTFLAAVVGGLLFDALSFPLPWVLGSMAAVLLLKAVRPPAARLPATLKNGALVVLGIVFGLQFSLDTIRQVAPFLLPYMAVTVSMIACCVGLGAWFARWTKTDAVSSVFGFIPGGLTEMVVTGQAVGAKPGTVVFLQTLRLLSVLSVVPFLVAWWFRAGSAPPLAAAPIGAPLSASPTAALWYALPIALAYLLRKAVPASYVLVTMLLTAALHIAGATLYAVPSVALVAAQLVVGAGLGESVAFDELRAVGKQWLRALALVAAMLAIAMGLGGALHLATGMDLPEALLSVAPGGLIEMALTASSIGADAAVVTSLQMVRLYTILGAVPFLLKWWFEKRRRRETRR</sequence>
<evidence type="ECO:0000313" key="2">
    <source>
        <dbReference type="EMBL" id="TLS52900.1"/>
    </source>
</evidence>
<gene>
    <name evidence="2" type="ORF">FE782_05865</name>
</gene>
<dbReference type="Proteomes" id="UP000309676">
    <property type="component" value="Unassembled WGS sequence"/>
</dbReference>
<comment type="caution">
    <text evidence="2">The sequence shown here is derived from an EMBL/GenBank/DDBJ whole genome shotgun (WGS) entry which is preliminary data.</text>
</comment>
<dbReference type="PIRSF" id="PIRSF038991">
    <property type="entry name" value="Protein_AbrB"/>
    <property type="match status" value="1"/>
</dbReference>
<keyword evidence="3" id="KW-1185">Reference proteome</keyword>
<dbReference type="AlphaFoldDB" id="A0A5R9GFG4"/>
<feature type="transmembrane region" description="Helical" evidence="1">
    <location>
        <begin position="181"/>
        <end position="205"/>
    </location>
</feature>
<dbReference type="NCBIfam" id="TIGR03082">
    <property type="entry name" value="Gneg_AbrB_dup"/>
    <property type="match status" value="2"/>
</dbReference>
<dbReference type="PANTHER" id="PTHR38457:SF1">
    <property type="entry name" value="REGULATOR ABRB-RELATED"/>
    <property type="match status" value="1"/>
</dbReference>
<keyword evidence="1" id="KW-0812">Transmembrane</keyword>
<dbReference type="EMBL" id="VCIW01000003">
    <property type="protein sequence ID" value="TLS52900.1"/>
    <property type="molecule type" value="Genomic_DNA"/>
</dbReference>
<dbReference type="InterPro" id="IPR007820">
    <property type="entry name" value="AbrB_fam"/>
</dbReference>
<reference evidence="2 3" key="1">
    <citation type="submission" date="2019-05" db="EMBL/GenBank/DDBJ databases">
        <authorList>
            <person name="Narsing Rao M.P."/>
            <person name="Li W.J."/>
        </authorList>
    </citation>
    <scope>NUCLEOTIDE SEQUENCE [LARGE SCALE GENOMIC DNA]</scope>
    <source>
        <strain evidence="2 3">SYSU_K30003</strain>
    </source>
</reference>
<feature type="transmembrane region" description="Helical" evidence="1">
    <location>
        <begin position="269"/>
        <end position="290"/>
    </location>
</feature>
<accession>A0A5R9GFG4</accession>
<dbReference type="OrthoDB" id="5460360at2"/>
<dbReference type="PANTHER" id="PTHR38457">
    <property type="entry name" value="REGULATOR ABRB-RELATED"/>
    <property type="match status" value="1"/>
</dbReference>
<dbReference type="GO" id="GO:0016020">
    <property type="term" value="C:membrane"/>
    <property type="evidence" value="ECO:0007669"/>
    <property type="project" value="InterPro"/>
</dbReference>
<proteinExistence type="predicted"/>
<feature type="transmembrane region" description="Helical" evidence="1">
    <location>
        <begin position="57"/>
        <end position="75"/>
    </location>
</feature>
<dbReference type="InterPro" id="IPR017516">
    <property type="entry name" value="AbrB_dup"/>
</dbReference>
<organism evidence="2 3">
    <name type="scientific">Paenibacillus antri</name>
    <dbReference type="NCBI Taxonomy" id="2582848"/>
    <lineage>
        <taxon>Bacteria</taxon>
        <taxon>Bacillati</taxon>
        <taxon>Bacillota</taxon>
        <taxon>Bacilli</taxon>
        <taxon>Bacillales</taxon>
        <taxon>Paenibacillaceae</taxon>
        <taxon>Paenibacillus</taxon>
    </lineage>
</organism>
<evidence type="ECO:0000256" key="1">
    <source>
        <dbReference type="SAM" id="Phobius"/>
    </source>
</evidence>
<feature type="transmembrane region" description="Helical" evidence="1">
    <location>
        <begin position="151"/>
        <end position="169"/>
    </location>
</feature>
<keyword evidence="1" id="KW-1133">Transmembrane helix</keyword>
<name>A0A5R9GFG4_9BACL</name>
<dbReference type="Pfam" id="PF05145">
    <property type="entry name" value="AbrB"/>
    <property type="match status" value="1"/>
</dbReference>
<dbReference type="RefSeq" id="WP_138193140.1">
    <property type="nucleotide sequence ID" value="NZ_VCIW01000003.1"/>
</dbReference>
<keyword evidence="1" id="KW-0472">Membrane</keyword>
<feature type="transmembrane region" description="Helical" evidence="1">
    <location>
        <begin position="330"/>
        <end position="347"/>
    </location>
</feature>
<protein>
    <submittedName>
        <fullName evidence="2">AbrB family transcriptional regulator</fullName>
    </submittedName>
</protein>
<evidence type="ECO:0000313" key="3">
    <source>
        <dbReference type="Proteomes" id="UP000309676"/>
    </source>
</evidence>
<feature type="transmembrane region" description="Helical" evidence="1">
    <location>
        <begin position="238"/>
        <end position="257"/>
    </location>
</feature>
<dbReference type="GO" id="GO:0010468">
    <property type="term" value="P:regulation of gene expression"/>
    <property type="evidence" value="ECO:0007669"/>
    <property type="project" value="InterPro"/>
</dbReference>
<feature type="transmembrane region" description="Helical" evidence="1">
    <location>
        <begin position="87"/>
        <end position="109"/>
    </location>
</feature>
<feature type="transmembrane region" description="Helical" evidence="1">
    <location>
        <begin position="212"/>
        <end position="232"/>
    </location>
</feature>